<sequence>MSELLTTSMNTTQYLTKLGLNSAHTAIYIALAERGEQTVLQLSRVLSIPRSSLYLELESMQSQGLVTAKKEAKSTRYKAISVLSIKNILQEKQQSLKELFEGFDDFTHNIKEEKGEFGQKYEVTVYKGREGIKQLLWNILTSDAKEVVGFSPGTLEHVVDREFAEEWRAEFKARGKHNKIIVNKAVPLTWSGVPDFLTKKYVEVRTLEEKKITFSHEVWFYGKTLVVISTKDDPEQYGIEITDRLLVSSYRQLFDLVWNEVAKKVE</sequence>
<dbReference type="Pfam" id="PF01978">
    <property type="entry name" value="TrmB"/>
    <property type="match status" value="1"/>
</dbReference>
<gene>
    <name evidence="2" type="ORF">COX64_03410</name>
</gene>
<dbReference type="InterPro" id="IPR051797">
    <property type="entry name" value="TrmB-like"/>
</dbReference>
<evidence type="ECO:0000259" key="1">
    <source>
        <dbReference type="Pfam" id="PF01978"/>
    </source>
</evidence>
<evidence type="ECO:0000313" key="2">
    <source>
        <dbReference type="EMBL" id="PJA13405.1"/>
    </source>
</evidence>
<reference evidence="3" key="1">
    <citation type="submission" date="2017-09" db="EMBL/GenBank/DDBJ databases">
        <title>Depth-based differentiation of microbial function through sediment-hosted aquifers and enrichment of novel symbionts in the deep terrestrial subsurface.</title>
        <authorList>
            <person name="Probst A.J."/>
            <person name="Ladd B."/>
            <person name="Jarett J.K."/>
            <person name="Geller-Mcgrath D.E."/>
            <person name="Sieber C.M.K."/>
            <person name="Emerson J.B."/>
            <person name="Anantharaman K."/>
            <person name="Thomas B.C."/>
            <person name="Malmstrom R."/>
            <person name="Stieglmeier M."/>
            <person name="Klingl A."/>
            <person name="Woyke T."/>
            <person name="Ryan C.M."/>
            <person name="Banfield J.F."/>
        </authorList>
    </citation>
    <scope>NUCLEOTIDE SEQUENCE [LARGE SCALE GENOMIC DNA]</scope>
</reference>
<name>A0A2M7W1G5_9BACT</name>
<dbReference type="EMBL" id="PFQB01000087">
    <property type="protein sequence ID" value="PJA13405.1"/>
    <property type="molecule type" value="Genomic_DNA"/>
</dbReference>
<dbReference type="Proteomes" id="UP000228952">
    <property type="component" value="Unassembled WGS sequence"/>
</dbReference>
<accession>A0A2M7W1G5</accession>
<comment type="caution">
    <text evidence="2">The sequence shown here is derived from an EMBL/GenBank/DDBJ whole genome shotgun (WGS) entry which is preliminary data.</text>
</comment>
<dbReference type="Gene3D" id="1.10.10.10">
    <property type="entry name" value="Winged helix-like DNA-binding domain superfamily/Winged helix DNA-binding domain"/>
    <property type="match status" value="1"/>
</dbReference>
<protein>
    <recommendedName>
        <fullName evidence="1">Transcription regulator TrmB N-terminal domain-containing protein</fullName>
    </recommendedName>
</protein>
<evidence type="ECO:0000313" key="3">
    <source>
        <dbReference type="Proteomes" id="UP000228952"/>
    </source>
</evidence>
<dbReference type="InterPro" id="IPR036388">
    <property type="entry name" value="WH-like_DNA-bd_sf"/>
</dbReference>
<dbReference type="PANTHER" id="PTHR34293">
    <property type="entry name" value="HTH-TYPE TRANSCRIPTIONAL REGULATOR TRMBL2"/>
    <property type="match status" value="1"/>
</dbReference>
<organism evidence="2 3">
    <name type="scientific">Candidatus Dojkabacteria bacterium CG_4_10_14_0_2_um_filter_Dojkabacteria_WS6_41_15</name>
    <dbReference type="NCBI Taxonomy" id="2014249"/>
    <lineage>
        <taxon>Bacteria</taxon>
        <taxon>Candidatus Dojkabacteria</taxon>
    </lineage>
</organism>
<dbReference type="SUPFAM" id="SSF46785">
    <property type="entry name" value="Winged helix' DNA-binding domain"/>
    <property type="match status" value="1"/>
</dbReference>
<dbReference type="InterPro" id="IPR036390">
    <property type="entry name" value="WH_DNA-bd_sf"/>
</dbReference>
<dbReference type="PANTHER" id="PTHR34293:SF1">
    <property type="entry name" value="HTH-TYPE TRANSCRIPTIONAL REGULATOR TRMBL2"/>
    <property type="match status" value="1"/>
</dbReference>
<feature type="domain" description="Transcription regulator TrmB N-terminal" evidence="1">
    <location>
        <begin position="15"/>
        <end position="81"/>
    </location>
</feature>
<dbReference type="InterPro" id="IPR002831">
    <property type="entry name" value="Tscrpt_reg_TrmB_N"/>
</dbReference>
<proteinExistence type="predicted"/>
<dbReference type="AlphaFoldDB" id="A0A2M7W1G5"/>